<dbReference type="KEGG" id="sect:A359_05620"/>
<evidence type="ECO:0000313" key="1">
    <source>
        <dbReference type="EMBL" id="AFP84954.1"/>
    </source>
</evidence>
<dbReference type="EMBL" id="CP003546">
    <property type="protein sequence ID" value="AFP84954.1"/>
    <property type="molecule type" value="Genomic_DNA"/>
</dbReference>
<organism evidence="1 2">
    <name type="scientific">secondary endosymbiont of Ctenarytaina eucalypti</name>
    <dbReference type="NCBI Taxonomy" id="1199245"/>
    <lineage>
        <taxon>Bacteria</taxon>
        <taxon>Pseudomonadati</taxon>
        <taxon>Pseudomonadota</taxon>
        <taxon>Gammaproteobacteria</taxon>
        <taxon>Enterobacterales</taxon>
        <taxon>Enterobacteriaceae</taxon>
        <taxon>aphid secondary symbionts</taxon>
    </lineage>
</organism>
<proteinExistence type="predicted"/>
<protein>
    <submittedName>
        <fullName evidence="1">Uncharacterized protein</fullName>
    </submittedName>
</protein>
<accession>J3Z3Y4</accession>
<evidence type="ECO:0000313" key="2">
    <source>
        <dbReference type="Proteomes" id="UP000003936"/>
    </source>
</evidence>
<dbReference type="AlphaFoldDB" id="J3Z3Y4"/>
<reference evidence="1 2" key="1">
    <citation type="journal article" date="2012" name="Mol. Biol. Evol.">
        <title>Genome reduction and co-evolution between the primary and secondary bacterial symbionts of psyllids.</title>
        <authorList>
            <person name="Sloan D.B."/>
            <person name="Moran N.A."/>
        </authorList>
    </citation>
    <scope>NUCLEOTIDE SEQUENCE [LARGE SCALE GENOMIC DNA]</scope>
    <source>
        <strain evidence="1">Ceuc_S</strain>
    </source>
</reference>
<name>J3Z3Y4_9ENTR</name>
<dbReference type="HOGENOM" id="CLU_3188872_0_0_6"/>
<dbReference type="Proteomes" id="UP000003936">
    <property type="component" value="Chromosome"/>
</dbReference>
<gene>
    <name evidence="1" type="ORF">A359_05620</name>
</gene>
<sequence>MFFMNNSALSSLSICNLDFLIGLKSHMSFNKPRMYLLSALERSMAV</sequence>
<keyword evidence="2" id="KW-1185">Reference proteome</keyword>